<evidence type="ECO:0000313" key="2">
    <source>
        <dbReference type="EMBL" id="KZC03852.1"/>
    </source>
</evidence>
<reference evidence="2 3" key="1">
    <citation type="submission" date="2015-07" db="EMBL/GenBank/DDBJ databases">
        <title>The genome of Dufourea novaeangliae.</title>
        <authorList>
            <person name="Pan H."/>
            <person name="Kapheim K."/>
        </authorList>
    </citation>
    <scope>NUCLEOTIDE SEQUENCE [LARGE SCALE GENOMIC DNA]</scope>
    <source>
        <strain evidence="2">0120121106</strain>
        <tissue evidence="2">Whole body</tissue>
    </source>
</reference>
<accession>A0A154NWC1</accession>
<feature type="compositionally biased region" description="Basic and acidic residues" evidence="1">
    <location>
        <begin position="27"/>
        <end position="48"/>
    </location>
</feature>
<feature type="region of interest" description="Disordered" evidence="1">
    <location>
        <begin position="1"/>
        <end position="48"/>
    </location>
</feature>
<dbReference type="OrthoDB" id="7610354at2759"/>
<proteinExistence type="predicted"/>
<dbReference type="Proteomes" id="UP000076502">
    <property type="component" value="Unassembled WGS sequence"/>
</dbReference>
<evidence type="ECO:0000256" key="1">
    <source>
        <dbReference type="SAM" id="MobiDB-lite"/>
    </source>
</evidence>
<protein>
    <submittedName>
        <fullName evidence="2">Uncharacterized protein</fullName>
    </submittedName>
</protein>
<gene>
    <name evidence="2" type="ORF">WN55_00030</name>
</gene>
<evidence type="ECO:0000313" key="3">
    <source>
        <dbReference type="Proteomes" id="UP000076502"/>
    </source>
</evidence>
<dbReference type="EMBL" id="KQ434772">
    <property type="protein sequence ID" value="KZC03852.1"/>
    <property type="molecule type" value="Genomic_DNA"/>
</dbReference>
<sequence length="260" mass="29579">MQQGSVGGCDEDTTVPTARGKSPKSIEASKAEFANERNARESNSRVRVKVEVPESTEVFEVKREPQDEYHPLQPDYQYDRKTMVPPKIDGNPEMPGQCQAQHQGYRPMTSGLPNSYGFPHFYGSSAMLPPPFPSVRPSPDRSMGKIEEHEHEQERLRVSSVHGDGSFLHHEHHRFEIGDYHHGKPPGYTGLPYPSFRPSMQQRPAYMGHQNNSYRAAQYQNRQRKWSSAALRGFHPAMPVSTPVRSDFHYSQVYCADHDS</sequence>
<organism evidence="2 3">
    <name type="scientific">Dufourea novaeangliae</name>
    <name type="common">Sweat bee</name>
    <dbReference type="NCBI Taxonomy" id="178035"/>
    <lineage>
        <taxon>Eukaryota</taxon>
        <taxon>Metazoa</taxon>
        <taxon>Ecdysozoa</taxon>
        <taxon>Arthropoda</taxon>
        <taxon>Hexapoda</taxon>
        <taxon>Insecta</taxon>
        <taxon>Pterygota</taxon>
        <taxon>Neoptera</taxon>
        <taxon>Endopterygota</taxon>
        <taxon>Hymenoptera</taxon>
        <taxon>Apocrita</taxon>
        <taxon>Aculeata</taxon>
        <taxon>Apoidea</taxon>
        <taxon>Anthophila</taxon>
        <taxon>Halictidae</taxon>
        <taxon>Rophitinae</taxon>
        <taxon>Dufourea</taxon>
    </lineage>
</organism>
<keyword evidence="3" id="KW-1185">Reference proteome</keyword>
<name>A0A154NWC1_DUFNO</name>
<dbReference type="AlphaFoldDB" id="A0A154NWC1"/>